<organism evidence="3 4">
    <name type="scientific">Kwoniella mangroviensis CBS 10435</name>
    <dbReference type="NCBI Taxonomy" id="1331196"/>
    <lineage>
        <taxon>Eukaryota</taxon>
        <taxon>Fungi</taxon>
        <taxon>Dikarya</taxon>
        <taxon>Basidiomycota</taxon>
        <taxon>Agaricomycotina</taxon>
        <taxon>Tremellomycetes</taxon>
        <taxon>Tremellales</taxon>
        <taxon>Cryptococcaceae</taxon>
        <taxon>Kwoniella</taxon>
    </lineage>
</organism>
<sequence length="288" mass="31137">MVKLTSALVLTLPLFASASPVVKRSSSEESTDELLSAFEPNTTAWSAGASDSYSVWGNSCNTTQLELIGEGLAKTMKLVFHGRDHLRRFGNDSYFQRWFGNDNNPNILEGLFDRIVSGDRGNVSFTCDDIDSTCNGKYGVIPGYFSSSTPELTVVCPTYYLSKGPLDELCTAGKTIASQGSESTDGSWFLHRLLHLPQTTGGGLKDVVDSAHDAVDLAQGVNATQSIKNIHSIQYYALDVYASDILLPGEGCLGDTSVQLYLRSKRGNRFPFSAAGRGQVGAVCEEYL</sequence>
<evidence type="ECO:0000313" key="3">
    <source>
        <dbReference type="EMBL" id="OCF54015.1"/>
    </source>
</evidence>
<gene>
    <name evidence="3" type="ORF">L486_08493</name>
</gene>
<dbReference type="GO" id="GO:0005178">
    <property type="term" value="F:integrin binding"/>
    <property type="evidence" value="ECO:0007669"/>
    <property type="project" value="TreeGrafter"/>
</dbReference>
<protein>
    <recommendedName>
        <fullName evidence="2">Putative peptidase domain-containing protein</fullName>
    </recommendedName>
</protein>
<dbReference type="InterPro" id="IPR029482">
    <property type="entry name" value="HRXXH"/>
</dbReference>
<dbReference type="GO" id="GO:0005576">
    <property type="term" value="C:extracellular region"/>
    <property type="evidence" value="ECO:0007669"/>
    <property type="project" value="TreeGrafter"/>
</dbReference>
<dbReference type="OrthoDB" id="4689212at2759"/>
<name>A0A1B9IEP9_9TREE</name>
<dbReference type="SUPFAM" id="SSF55486">
    <property type="entry name" value="Metalloproteases ('zincins'), catalytic domain"/>
    <property type="match status" value="1"/>
</dbReference>
<feature type="domain" description="Putative peptidase" evidence="2">
    <location>
        <begin position="14"/>
        <end position="255"/>
    </location>
</feature>
<reference evidence="4" key="2">
    <citation type="submission" date="2013-12" db="EMBL/GenBank/DDBJ databases">
        <title>Evolution of pathogenesis and genome organization in the Tremellales.</title>
        <authorList>
            <person name="Cuomo C."/>
            <person name="Litvintseva A."/>
            <person name="Heitman J."/>
            <person name="Chen Y."/>
            <person name="Sun S."/>
            <person name="Springer D."/>
            <person name="Dromer F."/>
            <person name="Young S."/>
            <person name="Zeng Q."/>
            <person name="Chapman S."/>
            <person name="Gujja S."/>
            <person name="Saif S."/>
            <person name="Birren B."/>
        </authorList>
    </citation>
    <scope>NUCLEOTIDE SEQUENCE [LARGE SCALE GENOMIC DNA]</scope>
    <source>
        <strain evidence="4">CBS 10435</strain>
    </source>
</reference>
<dbReference type="EMBL" id="KV700097">
    <property type="protein sequence ID" value="OCF54015.1"/>
    <property type="molecule type" value="Genomic_DNA"/>
</dbReference>
<feature type="signal peptide" evidence="1">
    <location>
        <begin position="1"/>
        <end position="18"/>
    </location>
</feature>
<dbReference type="GO" id="GO:0008270">
    <property type="term" value="F:zinc ion binding"/>
    <property type="evidence" value="ECO:0007669"/>
    <property type="project" value="TreeGrafter"/>
</dbReference>
<evidence type="ECO:0000256" key="1">
    <source>
        <dbReference type="SAM" id="SignalP"/>
    </source>
</evidence>
<proteinExistence type="predicted"/>
<evidence type="ECO:0000259" key="2">
    <source>
        <dbReference type="Pfam" id="PF13933"/>
    </source>
</evidence>
<keyword evidence="1" id="KW-0732">Signal</keyword>
<reference evidence="3 4" key="1">
    <citation type="submission" date="2013-07" db="EMBL/GenBank/DDBJ databases">
        <title>The Genome Sequence of Kwoniella mangroviensis CBS10435.</title>
        <authorList>
            <consortium name="The Broad Institute Genome Sequencing Platform"/>
            <person name="Cuomo C."/>
            <person name="Litvintseva A."/>
            <person name="Chen Y."/>
            <person name="Heitman J."/>
            <person name="Sun S."/>
            <person name="Springer D."/>
            <person name="Dromer F."/>
            <person name="Young S.K."/>
            <person name="Zeng Q."/>
            <person name="Gargeya S."/>
            <person name="Fitzgerald M."/>
            <person name="Abouelleil A."/>
            <person name="Alvarado L."/>
            <person name="Berlin A.M."/>
            <person name="Chapman S.B."/>
            <person name="Dewar J."/>
            <person name="Goldberg J."/>
            <person name="Griggs A."/>
            <person name="Gujja S."/>
            <person name="Hansen M."/>
            <person name="Howarth C."/>
            <person name="Imamovic A."/>
            <person name="Larimer J."/>
            <person name="McCowan C."/>
            <person name="Murphy C."/>
            <person name="Pearson M."/>
            <person name="Priest M."/>
            <person name="Roberts A."/>
            <person name="Saif S."/>
            <person name="Shea T."/>
            <person name="Sykes S."/>
            <person name="Wortman J."/>
            <person name="Nusbaum C."/>
            <person name="Birren B."/>
        </authorList>
    </citation>
    <scope>NUCLEOTIDE SEQUENCE [LARGE SCALE GENOMIC DNA]</scope>
    <source>
        <strain evidence="3 4">CBS 10435</strain>
    </source>
</reference>
<dbReference type="GO" id="GO:0009986">
    <property type="term" value="C:cell surface"/>
    <property type="evidence" value="ECO:0007669"/>
    <property type="project" value="TreeGrafter"/>
</dbReference>
<dbReference type="Pfam" id="PF13933">
    <property type="entry name" value="HRXXH"/>
    <property type="match status" value="1"/>
</dbReference>
<dbReference type="STRING" id="1331196.A0A1B9IEP9"/>
<dbReference type="PANTHER" id="PTHR39399">
    <property type="entry name" value="PROTEIN ZPS1"/>
    <property type="match status" value="1"/>
</dbReference>
<accession>A0A1B9IEP9</accession>
<dbReference type="GO" id="GO:0009277">
    <property type="term" value="C:fungal-type cell wall"/>
    <property type="evidence" value="ECO:0007669"/>
    <property type="project" value="TreeGrafter"/>
</dbReference>
<dbReference type="InterPro" id="IPR039124">
    <property type="entry name" value="PRA1-like"/>
</dbReference>
<dbReference type="Proteomes" id="UP000092583">
    <property type="component" value="Unassembled WGS sequence"/>
</dbReference>
<dbReference type="InterPro" id="IPR024079">
    <property type="entry name" value="MetalloPept_cat_dom_sf"/>
</dbReference>
<dbReference type="GO" id="GO:0008237">
    <property type="term" value="F:metallopeptidase activity"/>
    <property type="evidence" value="ECO:0007669"/>
    <property type="project" value="InterPro"/>
</dbReference>
<dbReference type="AlphaFoldDB" id="A0A1B9IEP9"/>
<dbReference type="PANTHER" id="PTHR39399:SF1">
    <property type="entry name" value="PROTEIN ZPS1"/>
    <property type="match status" value="1"/>
</dbReference>
<keyword evidence="4" id="KW-1185">Reference proteome</keyword>
<dbReference type="Gene3D" id="3.40.390.10">
    <property type="entry name" value="Collagenase (Catalytic Domain)"/>
    <property type="match status" value="1"/>
</dbReference>
<feature type="chain" id="PRO_5008628567" description="Putative peptidase domain-containing protein" evidence="1">
    <location>
        <begin position="19"/>
        <end position="288"/>
    </location>
</feature>
<evidence type="ECO:0000313" key="4">
    <source>
        <dbReference type="Proteomes" id="UP000092583"/>
    </source>
</evidence>